<comment type="caution">
    <text evidence="4">The sequence shown here is derived from an EMBL/GenBank/DDBJ whole genome shotgun (WGS) entry which is preliminary data.</text>
</comment>
<keyword evidence="2" id="KW-0067">ATP-binding</keyword>
<accession>A0A314YXK6</accession>
<dbReference type="SUPFAM" id="SSF56112">
    <property type="entry name" value="Protein kinase-like (PK-like)"/>
    <property type="match status" value="1"/>
</dbReference>
<dbReference type="Gene3D" id="1.10.510.10">
    <property type="entry name" value="Transferase(Phosphotransferase) domain 1"/>
    <property type="match status" value="1"/>
</dbReference>
<dbReference type="InterPro" id="IPR000719">
    <property type="entry name" value="Prot_kinase_dom"/>
</dbReference>
<protein>
    <recommendedName>
        <fullName evidence="3">Protein kinase domain-containing protein</fullName>
    </recommendedName>
</protein>
<evidence type="ECO:0000313" key="5">
    <source>
        <dbReference type="Proteomes" id="UP000250321"/>
    </source>
</evidence>
<dbReference type="AlphaFoldDB" id="A0A314YXK6"/>
<dbReference type="InterPro" id="IPR011009">
    <property type="entry name" value="Kinase-like_dom_sf"/>
</dbReference>
<keyword evidence="5" id="KW-1185">Reference proteome</keyword>
<dbReference type="Gene3D" id="3.30.200.20">
    <property type="entry name" value="Phosphorylase Kinase, domain 1"/>
    <property type="match status" value="1"/>
</dbReference>
<dbReference type="PANTHER" id="PTHR27005">
    <property type="entry name" value="WALL-ASSOCIATED RECEPTOR KINASE-LIKE 21"/>
    <property type="match status" value="1"/>
</dbReference>
<reference evidence="4 5" key="1">
    <citation type="submission" date="2018-02" db="EMBL/GenBank/DDBJ databases">
        <title>Draft genome of wild Prunus yedoensis var. nudiflora.</title>
        <authorList>
            <person name="Baek S."/>
            <person name="Kim J.-H."/>
            <person name="Choi K."/>
            <person name="Kim G.-B."/>
            <person name="Cho A."/>
            <person name="Jang H."/>
            <person name="Shin C.-H."/>
            <person name="Yu H.-J."/>
            <person name="Mun J.-H."/>
        </authorList>
    </citation>
    <scope>NUCLEOTIDE SEQUENCE [LARGE SCALE GENOMIC DNA]</scope>
    <source>
        <strain evidence="5">cv. Jeju island</strain>
        <tissue evidence="4">Leaf</tissue>
    </source>
</reference>
<organism evidence="4 5">
    <name type="scientific">Prunus yedoensis var. nudiflora</name>
    <dbReference type="NCBI Taxonomy" id="2094558"/>
    <lineage>
        <taxon>Eukaryota</taxon>
        <taxon>Viridiplantae</taxon>
        <taxon>Streptophyta</taxon>
        <taxon>Embryophyta</taxon>
        <taxon>Tracheophyta</taxon>
        <taxon>Spermatophyta</taxon>
        <taxon>Magnoliopsida</taxon>
        <taxon>eudicotyledons</taxon>
        <taxon>Gunneridae</taxon>
        <taxon>Pentapetalae</taxon>
        <taxon>rosids</taxon>
        <taxon>fabids</taxon>
        <taxon>Rosales</taxon>
        <taxon>Rosaceae</taxon>
        <taxon>Amygdaloideae</taxon>
        <taxon>Amygdaleae</taxon>
        <taxon>Prunus</taxon>
    </lineage>
</organism>
<dbReference type="OrthoDB" id="75710at2759"/>
<dbReference type="PROSITE" id="PS50011">
    <property type="entry name" value="PROTEIN_KINASE_DOM"/>
    <property type="match status" value="1"/>
</dbReference>
<dbReference type="STRING" id="2094558.A0A314YXK6"/>
<proteinExistence type="predicted"/>
<dbReference type="EMBL" id="PJQY01000405">
    <property type="protein sequence ID" value="PQQ11283.1"/>
    <property type="molecule type" value="Genomic_DNA"/>
</dbReference>
<dbReference type="GO" id="GO:0004674">
    <property type="term" value="F:protein serine/threonine kinase activity"/>
    <property type="evidence" value="ECO:0007669"/>
    <property type="project" value="TreeGrafter"/>
</dbReference>
<dbReference type="GO" id="GO:0005524">
    <property type="term" value="F:ATP binding"/>
    <property type="evidence" value="ECO:0007669"/>
    <property type="project" value="UniProtKB-KW"/>
</dbReference>
<dbReference type="GO" id="GO:0005886">
    <property type="term" value="C:plasma membrane"/>
    <property type="evidence" value="ECO:0007669"/>
    <property type="project" value="TreeGrafter"/>
</dbReference>
<evidence type="ECO:0000256" key="2">
    <source>
        <dbReference type="ARBA" id="ARBA00022840"/>
    </source>
</evidence>
<gene>
    <name evidence="4" type="ORF">Pyn_02145</name>
</gene>
<dbReference type="InterPro" id="IPR001245">
    <property type="entry name" value="Ser-Thr/Tyr_kinase_cat_dom"/>
</dbReference>
<sequence>MLSCFRNKKYKTKEEGCFLKNGAAMLEQLIHSFYGNCNLIRMYSKEELKKATNDYCWDGMAHRDWNSRLYKGVHEDHGILVKKFEADSSSYMDPLELITNEAAIASNMSKHKNVLKLLGCCLESELPTLVYEFPAKGNLSHHIYGDGQSLQWQVRLKIAIEVADAVAYLHYGMPKMIIHRDIKAGHIFLDQDYVAKLSEFRTSVPIPLGKTHVDVEVITGTHRCLPPEYAISGRTSEKSDVHSFGILLCEIFAGKRWDSLLIWFMENSNKSSSSSYNKLEFRQLANLFKTYLEANVLEEENKKQVVECAKLIERCLKTNPDDRPIMTEVAQSLRLIKSL</sequence>
<dbReference type="Pfam" id="PF07714">
    <property type="entry name" value="PK_Tyr_Ser-Thr"/>
    <property type="match status" value="1"/>
</dbReference>
<dbReference type="InterPro" id="IPR045274">
    <property type="entry name" value="WAK-like"/>
</dbReference>
<feature type="domain" description="Protein kinase" evidence="3">
    <location>
        <begin position="23"/>
        <end position="335"/>
    </location>
</feature>
<evidence type="ECO:0000259" key="3">
    <source>
        <dbReference type="PROSITE" id="PS50011"/>
    </source>
</evidence>
<keyword evidence="1" id="KW-0547">Nucleotide-binding</keyword>
<dbReference type="PANTHER" id="PTHR27005:SF522">
    <property type="entry name" value="NON-FUNCTIONAL PSEUDOKINASE ZED1-LIKE"/>
    <property type="match status" value="1"/>
</dbReference>
<name>A0A314YXK6_PRUYE</name>
<dbReference type="GO" id="GO:0007166">
    <property type="term" value="P:cell surface receptor signaling pathway"/>
    <property type="evidence" value="ECO:0007669"/>
    <property type="project" value="InterPro"/>
</dbReference>
<evidence type="ECO:0000313" key="4">
    <source>
        <dbReference type="EMBL" id="PQQ11283.1"/>
    </source>
</evidence>
<evidence type="ECO:0000256" key="1">
    <source>
        <dbReference type="ARBA" id="ARBA00022741"/>
    </source>
</evidence>
<dbReference type="Proteomes" id="UP000250321">
    <property type="component" value="Unassembled WGS sequence"/>
</dbReference>